<reference evidence="2 3" key="1">
    <citation type="submission" date="2016-10" db="EMBL/GenBank/DDBJ databases">
        <authorList>
            <person name="de Groot N.N."/>
        </authorList>
    </citation>
    <scope>NUCLEOTIDE SEQUENCE [LARGE SCALE GENOMIC DNA]</scope>
    <source>
        <strain evidence="2 3">CGMCC 4.5681</strain>
    </source>
</reference>
<dbReference type="Pfam" id="PF13560">
    <property type="entry name" value="HTH_31"/>
    <property type="match status" value="1"/>
</dbReference>
<dbReference type="SUPFAM" id="SSF50475">
    <property type="entry name" value="FMN-binding split barrel"/>
    <property type="match status" value="1"/>
</dbReference>
<dbReference type="PROSITE" id="PS50943">
    <property type="entry name" value="HTH_CROC1"/>
    <property type="match status" value="1"/>
</dbReference>
<dbReference type="EMBL" id="FNFB01000007">
    <property type="protein sequence ID" value="SDK40934.1"/>
    <property type="molecule type" value="Genomic_DNA"/>
</dbReference>
<dbReference type="Gene3D" id="1.10.260.40">
    <property type="entry name" value="lambda repressor-like DNA-binding domains"/>
    <property type="match status" value="1"/>
</dbReference>
<dbReference type="AlphaFoldDB" id="A0A1G9BP71"/>
<dbReference type="STRING" id="683260.SAMN05421874_107231"/>
<name>A0A1G9BP71_9ACTN</name>
<dbReference type="InterPro" id="IPR024747">
    <property type="entry name" value="Pyridox_Oxase-rel"/>
</dbReference>
<dbReference type="SMART" id="SM00530">
    <property type="entry name" value="HTH_XRE"/>
    <property type="match status" value="1"/>
</dbReference>
<sequence length="218" mass="23860">MTHTGDFGRRITHHRTRLGLTLDQVADRADMSAGYVQYLEDHLRTPDRGTVNRLAKALETSVEDLLGGGRDRPPGQGPGLAEPVLEVLEPDECLRLITPGGIGRVAFNGPHGPTVLPVNYTLHEGSIVFRTARGGPMDQDLRTGLEGVEIKIGFQVDRIDEAQHTGWSVLVQGAAHHVPDDERETVAEAEVTPWAGGERHLYIRVTPQQISGRRIHGL</sequence>
<evidence type="ECO:0000313" key="2">
    <source>
        <dbReference type="EMBL" id="SDK40934.1"/>
    </source>
</evidence>
<feature type="domain" description="HTH cro/C1-type" evidence="1">
    <location>
        <begin position="15"/>
        <end position="65"/>
    </location>
</feature>
<dbReference type="SUPFAM" id="SSF47413">
    <property type="entry name" value="lambda repressor-like DNA-binding domains"/>
    <property type="match status" value="1"/>
</dbReference>
<dbReference type="InterPro" id="IPR010982">
    <property type="entry name" value="Lambda_DNA-bd_dom_sf"/>
</dbReference>
<organism evidence="2 3">
    <name type="scientific">Nonomuraea maritima</name>
    <dbReference type="NCBI Taxonomy" id="683260"/>
    <lineage>
        <taxon>Bacteria</taxon>
        <taxon>Bacillati</taxon>
        <taxon>Actinomycetota</taxon>
        <taxon>Actinomycetes</taxon>
        <taxon>Streptosporangiales</taxon>
        <taxon>Streptosporangiaceae</taxon>
        <taxon>Nonomuraea</taxon>
    </lineage>
</organism>
<dbReference type="CDD" id="cd00093">
    <property type="entry name" value="HTH_XRE"/>
    <property type="match status" value="1"/>
</dbReference>
<dbReference type="Proteomes" id="UP000198683">
    <property type="component" value="Unassembled WGS sequence"/>
</dbReference>
<dbReference type="InterPro" id="IPR001387">
    <property type="entry name" value="Cro/C1-type_HTH"/>
</dbReference>
<dbReference type="GO" id="GO:0003677">
    <property type="term" value="F:DNA binding"/>
    <property type="evidence" value="ECO:0007669"/>
    <property type="project" value="InterPro"/>
</dbReference>
<dbReference type="Pfam" id="PF12900">
    <property type="entry name" value="Pyridox_ox_2"/>
    <property type="match status" value="1"/>
</dbReference>
<dbReference type="OrthoDB" id="7062584at2"/>
<dbReference type="Gene3D" id="2.30.110.10">
    <property type="entry name" value="Electron Transport, Fmn-binding Protein, Chain A"/>
    <property type="match status" value="1"/>
</dbReference>
<dbReference type="InterPro" id="IPR012349">
    <property type="entry name" value="Split_barrel_FMN-bd"/>
</dbReference>
<evidence type="ECO:0000259" key="1">
    <source>
        <dbReference type="PROSITE" id="PS50943"/>
    </source>
</evidence>
<proteinExistence type="predicted"/>
<protein>
    <recommendedName>
        <fullName evidence="1">HTH cro/C1-type domain-containing protein</fullName>
    </recommendedName>
</protein>
<dbReference type="RefSeq" id="WP_090764518.1">
    <property type="nucleotide sequence ID" value="NZ_FNFB01000007.1"/>
</dbReference>
<evidence type="ECO:0000313" key="3">
    <source>
        <dbReference type="Proteomes" id="UP000198683"/>
    </source>
</evidence>
<gene>
    <name evidence="2" type="ORF">SAMN05421874_107231</name>
</gene>
<accession>A0A1G9BP71</accession>
<keyword evidence="3" id="KW-1185">Reference proteome</keyword>